<dbReference type="EMBL" id="JAQNDL010000002">
    <property type="protein sequence ID" value="MDC0719929.1"/>
    <property type="molecule type" value="Genomic_DNA"/>
</dbReference>
<evidence type="ECO:0000313" key="1">
    <source>
        <dbReference type="EMBL" id="MDC0719929.1"/>
    </source>
</evidence>
<comment type="caution">
    <text evidence="1">The sequence shown here is derived from an EMBL/GenBank/DDBJ whole genome shotgun (WGS) entry which is preliminary data.</text>
</comment>
<evidence type="ECO:0000313" key="2">
    <source>
        <dbReference type="Proteomes" id="UP001221686"/>
    </source>
</evidence>
<gene>
    <name evidence="1" type="ORF">POL25_23720</name>
</gene>
<organism evidence="1 2">
    <name type="scientific">Nannocystis bainbridge</name>
    <dbReference type="NCBI Taxonomy" id="2995303"/>
    <lineage>
        <taxon>Bacteria</taxon>
        <taxon>Pseudomonadati</taxon>
        <taxon>Myxococcota</taxon>
        <taxon>Polyangia</taxon>
        <taxon>Nannocystales</taxon>
        <taxon>Nannocystaceae</taxon>
        <taxon>Nannocystis</taxon>
    </lineage>
</organism>
<keyword evidence="2" id="KW-1185">Reference proteome</keyword>
<protein>
    <submittedName>
        <fullName evidence="1">Uncharacterized protein</fullName>
    </submittedName>
</protein>
<dbReference type="Proteomes" id="UP001221686">
    <property type="component" value="Unassembled WGS sequence"/>
</dbReference>
<sequence>MSPLPSTVLVPCPVCRGTSRNPEAPAAIADDDGTCLVCSYPPHPWYAAHHGRARVPLDVLVAAAEAHLRELGLAAPDDSER</sequence>
<proteinExistence type="predicted"/>
<accession>A0ABT5E261</accession>
<reference evidence="1 2" key="1">
    <citation type="submission" date="2022-11" db="EMBL/GenBank/DDBJ databases">
        <title>Minimal conservation of predation-associated metabolite biosynthetic gene clusters underscores biosynthetic potential of Myxococcota including descriptions for ten novel species: Archangium lansinium sp. nov., Myxococcus landrumus sp. nov., Nannocystis bai.</title>
        <authorList>
            <person name="Ahearne A."/>
            <person name="Stevens C."/>
            <person name="Dowd S."/>
        </authorList>
    </citation>
    <scope>NUCLEOTIDE SEQUENCE [LARGE SCALE GENOMIC DNA]</scope>
    <source>
        <strain evidence="1 2">BB15-2</strain>
    </source>
</reference>
<name>A0ABT5E261_9BACT</name>
<dbReference type="RefSeq" id="WP_272088427.1">
    <property type="nucleotide sequence ID" value="NZ_JAQNDL010000002.1"/>
</dbReference>